<dbReference type="SUPFAM" id="SSF49344">
    <property type="entry name" value="CBD9-like"/>
    <property type="match status" value="1"/>
</dbReference>
<dbReference type="InterPro" id="IPR045670">
    <property type="entry name" value="DUF5916"/>
</dbReference>
<dbReference type="RefSeq" id="WP_405281638.1">
    <property type="nucleotide sequence ID" value="NZ_CP144380.1"/>
</dbReference>
<name>A0ABU9E9W0_9BACT</name>
<feature type="domain" description="Carbohydrate-binding" evidence="3">
    <location>
        <begin position="93"/>
        <end position="246"/>
    </location>
</feature>
<organism evidence="5 6">
    <name type="scientific">Gaopeijia maritima</name>
    <dbReference type="NCBI Taxonomy" id="3119007"/>
    <lineage>
        <taxon>Bacteria</taxon>
        <taxon>Pseudomonadati</taxon>
        <taxon>Gemmatimonadota</taxon>
        <taxon>Longimicrobiia</taxon>
        <taxon>Gaopeijiales</taxon>
        <taxon>Gaopeijiaceae</taxon>
        <taxon>Gaopeijia</taxon>
    </lineage>
</organism>
<dbReference type="EMBL" id="JBBHLI010000006">
    <property type="protein sequence ID" value="MEK9501522.1"/>
    <property type="molecule type" value="Genomic_DNA"/>
</dbReference>
<comment type="caution">
    <text evidence="5">The sequence shown here is derived from an EMBL/GenBank/DDBJ whole genome shotgun (WGS) entry which is preliminary data.</text>
</comment>
<dbReference type="Proteomes" id="UP001484239">
    <property type="component" value="Unassembled WGS sequence"/>
</dbReference>
<evidence type="ECO:0000259" key="3">
    <source>
        <dbReference type="Pfam" id="PF06452"/>
    </source>
</evidence>
<proteinExistence type="predicted"/>
<evidence type="ECO:0000313" key="5">
    <source>
        <dbReference type="EMBL" id="MEK9501522.1"/>
    </source>
</evidence>
<feature type="chain" id="PRO_5045727405" evidence="2">
    <location>
        <begin position="22"/>
        <end position="925"/>
    </location>
</feature>
<feature type="signal peptide" evidence="2">
    <location>
        <begin position="1"/>
        <end position="21"/>
    </location>
</feature>
<dbReference type="Gene3D" id="2.60.40.1190">
    <property type="match status" value="1"/>
</dbReference>
<evidence type="ECO:0000313" key="6">
    <source>
        <dbReference type="Proteomes" id="UP001484239"/>
    </source>
</evidence>
<dbReference type="CDD" id="cd09618">
    <property type="entry name" value="CBM9_like_2"/>
    <property type="match status" value="1"/>
</dbReference>
<dbReference type="Pfam" id="PF06452">
    <property type="entry name" value="CBM9_1"/>
    <property type="match status" value="1"/>
</dbReference>
<keyword evidence="2" id="KW-0732">Signal</keyword>
<evidence type="ECO:0000256" key="2">
    <source>
        <dbReference type="SAM" id="SignalP"/>
    </source>
</evidence>
<feature type="compositionally biased region" description="Polar residues" evidence="1">
    <location>
        <begin position="40"/>
        <end position="53"/>
    </location>
</feature>
<feature type="region of interest" description="Disordered" evidence="1">
    <location>
        <begin position="40"/>
        <end position="72"/>
    </location>
</feature>
<reference evidence="5 6" key="1">
    <citation type="submission" date="2024-02" db="EMBL/GenBank/DDBJ databases">
        <title>A novel Gemmatimonadota bacterium.</title>
        <authorList>
            <person name="Du Z.-J."/>
            <person name="Ye Y.-Q."/>
        </authorList>
    </citation>
    <scope>NUCLEOTIDE SEQUENCE [LARGE SCALE GENOMIC DNA]</scope>
    <source>
        <strain evidence="5 6">DH-20</strain>
    </source>
</reference>
<sequence length="925" mass="101772">MTMRRMWTTTLFPLAAFVALPAPPGLSILSGVPAALVAQQPTRTASTDSRTGTPPSPRADQAAQSLRVSGDAPRAADEQLVLQATRLEGEVTLDGVIDEAVWATAQVADGFTQFDPDPGAAPAERTEARVVYGDDALWVAIRAFDRAPDSIAAQLTRRDQDSYSDEVAVVIDSYFDRRTAFHFQVNALGVKTDLYRFDDTGEDTGWDAVWEVATARDDQGWSAEFRIPYSQLRFRDAPEQRWGINFLRRIARHGEMSVWAPTSREESAIVSRFGELRGMIELSPPRRLEFTPYSLARLERSPGDADNPFYSSNDFLGSVGADMKYGITTDLTLNVTINPDFGQVEADPAQVNLSAYETFLPEQRPFFVEGANLFSFGLGIGDGDGAQESLFYSRRIGRAPQGSPQVSDGWSDADESTTILGAWKLSGKTASGWSVGLLNAVTSEESARIAPDEGERFDQAIEPFTNTAVARIQKDFREGRSAVGVIATATNRSPDVADELQLRTGAYTAGIDARHRFSDENWEVSGYLLGSHLRGSEETIDALQRSPARLFHRPGADHLGYDPTRTSLSGVAATATLNKIAGGHWRFGTGIQARSPGFDANDAGYMRDADFASTFVYLGYDQSSPQGIFRRYRLNFNAWNGVYWSNLERANTGGNVNANGQFTNFWNAYGGIGINASGLSNGMLRGGPDFVTERRINWWSGLNSDSRKPIGLNLNVNGHSVPESDGWGIGVSPTLRWRPTGRANISLGGFWNRNVNDRQWVGRHGAADDPSYVLARLDQTSVGLTSRLDLAVSPTLSLQLYAQPFASSGRYDEYKRVADPKGDSYADRIQPLDLARSGDDWVGDIDGDGEDDAVRAGDFDIRQFRSNAVLRWEYRPGSTLFVVWAQGRDAFDRGGTFDFNDDFGRLFDQHPSNVFMVKLSYWLTP</sequence>
<feature type="domain" description="DUF5916" evidence="4">
    <location>
        <begin position="284"/>
        <end position="923"/>
    </location>
</feature>
<accession>A0ABU9E9W0</accession>
<evidence type="ECO:0000259" key="4">
    <source>
        <dbReference type="Pfam" id="PF19313"/>
    </source>
</evidence>
<protein>
    <submittedName>
        <fullName evidence="5">DUF5916 domain-containing protein</fullName>
    </submittedName>
</protein>
<keyword evidence="6" id="KW-1185">Reference proteome</keyword>
<dbReference type="Pfam" id="PF19313">
    <property type="entry name" value="DUF5916"/>
    <property type="match status" value="1"/>
</dbReference>
<dbReference type="InterPro" id="IPR010502">
    <property type="entry name" value="Carb-bd_dom_fam9"/>
</dbReference>
<evidence type="ECO:0000256" key="1">
    <source>
        <dbReference type="SAM" id="MobiDB-lite"/>
    </source>
</evidence>
<gene>
    <name evidence="5" type="ORF">WI372_11080</name>
</gene>